<evidence type="ECO:0000313" key="1">
    <source>
        <dbReference type="EMBL" id="MCI0756933.1"/>
    </source>
</evidence>
<gene>
    <name evidence="1" type="ORF">MON41_25180</name>
</gene>
<comment type="caution">
    <text evidence="1">The sequence shown here is derived from an EMBL/GenBank/DDBJ whole genome shotgun (WGS) entry which is preliminary data.</text>
</comment>
<dbReference type="EMBL" id="JALBUU010000125">
    <property type="protein sequence ID" value="MCI0756933.1"/>
    <property type="molecule type" value="Genomic_DNA"/>
</dbReference>
<protein>
    <submittedName>
        <fullName evidence="1">Uncharacterized protein</fullName>
    </submittedName>
</protein>
<name>A0ABS9WC99_9PROT</name>
<dbReference type="RefSeq" id="WP_157985714.1">
    <property type="nucleotide sequence ID" value="NZ_JALBUU010000125.1"/>
</dbReference>
<reference evidence="1 2" key="1">
    <citation type="submission" date="2022-03" db="EMBL/GenBank/DDBJ databases">
        <title>Complete genome analysis of Roseomonas KG 17.1 : a prolific producer of plant growth promoters.</title>
        <authorList>
            <person name="Saadouli I."/>
            <person name="Najjari A."/>
            <person name="Mosbah A."/>
            <person name="Ouzari H.I."/>
        </authorList>
    </citation>
    <scope>NUCLEOTIDE SEQUENCE [LARGE SCALE GENOMIC DNA]</scope>
    <source>
        <strain evidence="1 2">KG17-1</strain>
    </source>
</reference>
<keyword evidence="2" id="KW-1185">Reference proteome</keyword>
<accession>A0ABS9WC99</accession>
<dbReference type="Proteomes" id="UP001201985">
    <property type="component" value="Unassembled WGS sequence"/>
</dbReference>
<sequence length="96" mass="10629">MTCSTAEFEEVSITFWFDSGLPSLQVNRMCKNSPTGSLLDIAETLEPSKMSMGSFVMGLSALFAVIHVFEHHISQLAQRSLLKADCREWLLPPPIG</sequence>
<evidence type="ECO:0000313" key="2">
    <source>
        <dbReference type="Proteomes" id="UP001201985"/>
    </source>
</evidence>
<organism evidence="1 2">
    <name type="scientific">Teichococcus vastitatis</name>
    <dbReference type="NCBI Taxonomy" id="2307076"/>
    <lineage>
        <taxon>Bacteria</taxon>
        <taxon>Pseudomonadati</taxon>
        <taxon>Pseudomonadota</taxon>
        <taxon>Alphaproteobacteria</taxon>
        <taxon>Acetobacterales</taxon>
        <taxon>Roseomonadaceae</taxon>
        <taxon>Roseomonas</taxon>
    </lineage>
</organism>
<proteinExistence type="predicted"/>